<accession>A0A078AGT7</accession>
<dbReference type="Proteomes" id="UP000039865">
    <property type="component" value="Unassembled WGS sequence"/>
</dbReference>
<proteinExistence type="predicted"/>
<evidence type="ECO:0008006" key="3">
    <source>
        <dbReference type="Google" id="ProtNLM"/>
    </source>
</evidence>
<organism evidence="1 2">
    <name type="scientific">Stylonychia lemnae</name>
    <name type="common">Ciliate</name>
    <dbReference type="NCBI Taxonomy" id="5949"/>
    <lineage>
        <taxon>Eukaryota</taxon>
        <taxon>Sar</taxon>
        <taxon>Alveolata</taxon>
        <taxon>Ciliophora</taxon>
        <taxon>Intramacronucleata</taxon>
        <taxon>Spirotrichea</taxon>
        <taxon>Stichotrichia</taxon>
        <taxon>Sporadotrichida</taxon>
        <taxon>Oxytrichidae</taxon>
        <taxon>Stylonychinae</taxon>
        <taxon>Stylonychia</taxon>
    </lineage>
</organism>
<evidence type="ECO:0000313" key="2">
    <source>
        <dbReference type="Proteomes" id="UP000039865"/>
    </source>
</evidence>
<dbReference type="EMBL" id="CCKQ01009916">
    <property type="protein sequence ID" value="CDW81419.1"/>
    <property type="molecule type" value="Genomic_DNA"/>
</dbReference>
<keyword evidence="2" id="KW-1185">Reference proteome</keyword>
<gene>
    <name evidence="1" type="primary">Contig373.g417</name>
    <name evidence="1" type="ORF">STYLEM_10435</name>
</gene>
<name>A0A078AGT7_STYLE</name>
<dbReference type="InParanoid" id="A0A078AGT7"/>
<reference evidence="1 2" key="1">
    <citation type="submission" date="2014-06" db="EMBL/GenBank/DDBJ databases">
        <authorList>
            <person name="Swart Estienne"/>
        </authorList>
    </citation>
    <scope>NUCLEOTIDE SEQUENCE [LARGE SCALE GENOMIC DNA]</scope>
    <source>
        <strain evidence="1 2">130c</strain>
    </source>
</reference>
<protein>
    <recommendedName>
        <fullName evidence="3">TLDc domain-containing protein</fullName>
    </recommendedName>
</protein>
<sequence length="183" mass="21063">MDTFKSFVDQVNLAFNKNIKSLTQVFTGKTFELPRDAAMNAIVKKSNIFGFIKTKAGSMLGFYYEEPILSTSTSANKIQTRTMIYGISTGIFSKKEIGDNYQTEFGPWQLGKFQQILTTPRAQIIFHPSCLYYSYQPNKAQCYSSSNFDQQEYCQWILQKPQGDDSVNFECLQIEYYEGKENK</sequence>
<dbReference type="AlphaFoldDB" id="A0A078AGT7"/>
<evidence type="ECO:0000313" key="1">
    <source>
        <dbReference type="EMBL" id="CDW81419.1"/>
    </source>
</evidence>